<name>A0AAW6TGP6_FAUOS</name>
<dbReference type="EMBL" id="SSCJ01000003">
    <property type="protein sequence ID" value="MDI4509517.1"/>
    <property type="molecule type" value="Genomic_DNA"/>
</dbReference>
<accession>A0AAW6TGP6</accession>
<reference evidence="1" key="1">
    <citation type="submission" date="2019-04" db="EMBL/GenBank/DDBJ databases">
        <title>Moraxella osloensis CCUG 73412, isolated from corneal scrapings as causative agent of keratitis.</title>
        <authorList>
            <person name="Connolly G."/>
            <person name="Jaen-Luchoro D."/>
            <person name="Pinyeiro-Iglesias B."/>
            <person name="Curry A."/>
            <person name="Knowles S."/>
            <person name="Moore E.R.B."/>
        </authorList>
    </citation>
    <scope>NUCLEOTIDE SEQUENCE</scope>
    <source>
        <strain evidence="1">CCUG 73412</strain>
    </source>
</reference>
<protein>
    <submittedName>
        <fullName evidence="1">Uncharacterized protein</fullName>
    </submittedName>
</protein>
<proteinExistence type="predicted"/>
<dbReference type="AlphaFoldDB" id="A0AAW6TGP6"/>
<evidence type="ECO:0000313" key="1">
    <source>
        <dbReference type="EMBL" id="MDI4509517.1"/>
    </source>
</evidence>
<gene>
    <name evidence="1" type="ORF">E6P75_04735</name>
</gene>
<sequence>MLYSSPLFLKTLSNIDSMIHFIINDDISDENIVNTLNESHATFWNNHDETHDYHRSISVYVSCINQILGSNNCVDYIWDKKTAKKFVNNIKKLKDLIAKLKSDHFSIDANNEWVNRQHFENILYHNQDAQIIRMNLSFKTSYKRKIELHQFESNIADFVEFIEKLNANDEKLRGYVWRAVNTYKGVIIKLMVVTTNDYESINQFVEALDSQWKKITQFNARTKRIDFSKINQILQRISKVKGNERMMVLTSIAELENQFKKFFDDINAVVFEDEVLYSSPKFFKTCGIG</sequence>
<organism evidence="1">
    <name type="scientific">Faucicola osloensis</name>
    <name type="common">Moraxella osloensis</name>
    <dbReference type="NCBI Taxonomy" id="34062"/>
    <lineage>
        <taxon>Bacteria</taxon>
        <taxon>Pseudomonadati</taxon>
        <taxon>Pseudomonadota</taxon>
        <taxon>Gammaproteobacteria</taxon>
        <taxon>Moraxellales</taxon>
        <taxon>Moraxellaceae</taxon>
        <taxon>Faucicola</taxon>
    </lineage>
</organism>
<comment type="caution">
    <text evidence="1">The sequence shown here is derived from an EMBL/GenBank/DDBJ whole genome shotgun (WGS) entry which is preliminary data.</text>
</comment>